<dbReference type="Pfam" id="PF00582">
    <property type="entry name" value="Usp"/>
    <property type="match status" value="1"/>
</dbReference>
<sequence>MANRPPVAHCGRILEEKGLHIVESQDTALHVVVGVDGSPSSHAALRWAVQYAELVGGDVVAVAAWELPWAYGWSAPAVDPTFDRTIAEQALVNQVHQVLGESGAAKVRKRLVKGNPVEVLLSEAEGATALVVGSRGMGGFRRTLLGSVSQQCALHATCPVVIVRGTVEVTDSGAPAE</sequence>
<dbReference type="InterPro" id="IPR006015">
    <property type="entry name" value="Universal_stress_UspA"/>
</dbReference>
<gene>
    <name evidence="3" type="ORF">C1J00_22955</name>
</gene>
<dbReference type="PRINTS" id="PR01438">
    <property type="entry name" value="UNVRSLSTRESS"/>
</dbReference>
<evidence type="ECO:0000259" key="2">
    <source>
        <dbReference type="Pfam" id="PF00582"/>
    </source>
</evidence>
<dbReference type="Gene3D" id="3.40.50.620">
    <property type="entry name" value="HUPs"/>
    <property type="match status" value="1"/>
</dbReference>
<keyword evidence="4" id="KW-1185">Reference proteome</keyword>
<reference evidence="3 4" key="1">
    <citation type="submission" date="2018-01" db="EMBL/GenBank/DDBJ databases">
        <title>Draft genome sequence of Streptomyces sp. 13K301.</title>
        <authorList>
            <person name="Sahin N."/>
            <person name="Saygin H."/>
            <person name="Ay H."/>
        </authorList>
    </citation>
    <scope>NUCLEOTIDE SEQUENCE [LARGE SCALE GENOMIC DNA]</scope>
    <source>
        <strain evidence="3 4">13K301</strain>
    </source>
</reference>
<dbReference type="PANTHER" id="PTHR31964">
    <property type="entry name" value="ADENINE NUCLEOTIDE ALPHA HYDROLASES-LIKE SUPERFAMILY PROTEIN"/>
    <property type="match status" value="1"/>
</dbReference>
<dbReference type="Proteomes" id="UP000235943">
    <property type="component" value="Unassembled WGS sequence"/>
</dbReference>
<feature type="domain" description="UspA" evidence="2">
    <location>
        <begin position="30"/>
        <end position="164"/>
    </location>
</feature>
<organism evidence="3 4">
    <name type="scientific">Streptomyces cahuitamycinicus</name>
    <dbReference type="NCBI Taxonomy" id="2070367"/>
    <lineage>
        <taxon>Bacteria</taxon>
        <taxon>Bacillati</taxon>
        <taxon>Actinomycetota</taxon>
        <taxon>Actinomycetes</taxon>
        <taxon>Kitasatosporales</taxon>
        <taxon>Streptomycetaceae</taxon>
        <taxon>Streptomyces</taxon>
    </lineage>
</organism>
<protein>
    <submittedName>
        <fullName evidence="3">Universal stress protein UspA</fullName>
    </submittedName>
</protein>
<evidence type="ECO:0000313" key="3">
    <source>
        <dbReference type="EMBL" id="PNG19947.1"/>
    </source>
</evidence>
<name>A0A2N8TLP9_9ACTN</name>
<evidence type="ECO:0000256" key="1">
    <source>
        <dbReference type="ARBA" id="ARBA00008791"/>
    </source>
</evidence>
<comment type="similarity">
    <text evidence="1">Belongs to the universal stress protein A family.</text>
</comment>
<dbReference type="CDD" id="cd23659">
    <property type="entry name" value="USP_At3g01520-like"/>
    <property type="match status" value="1"/>
</dbReference>
<evidence type="ECO:0000313" key="4">
    <source>
        <dbReference type="Proteomes" id="UP000235943"/>
    </source>
</evidence>
<dbReference type="OrthoDB" id="6174426at2"/>
<dbReference type="SUPFAM" id="SSF52402">
    <property type="entry name" value="Adenine nucleotide alpha hydrolases-like"/>
    <property type="match status" value="1"/>
</dbReference>
<proteinExistence type="inferred from homology"/>
<dbReference type="EMBL" id="POUC01000176">
    <property type="protein sequence ID" value="PNG19947.1"/>
    <property type="molecule type" value="Genomic_DNA"/>
</dbReference>
<dbReference type="PANTHER" id="PTHR31964:SF122">
    <property type="entry name" value="OS02G0760500 PROTEIN"/>
    <property type="match status" value="1"/>
</dbReference>
<accession>A0A2N8TLP9</accession>
<comment type="caution">
    <text evidence="3">The sequence shown here is derived from an EMBL/GenBank/DDBJ whole genome shotgun (WGS) entry which is preliminary data.</text>
</comment>
<dbReference type="InterPro" id="IPR014729">
    <property type="entry name" value="Rossmann-like_a/b/a_fold"/>
</dbReference>
<dbReference type="AlphaFoldDB" id="A0A2N8TLP9"/>
<dbReference type="InterPro" id="IPR006016">
    <property type="entry name" value="UspA"/>
</dbReference>